<evidence type="ECO:0000313" key="2">
    <source>
        <dbReference type="Proteomes" id="UP000299102"/>
    </source>
</evidence>
<protein>
    <submittedName>
        <fullName evidence="1">Uncharacterized protein</fullName>
    </submittedName>
</protein>
<sequence>MRSLRSTCGVSRKQRCRNSYVREWCGLKEYEVTGLERGNTGSVGGINKEIQKKKRVSRKLVFGALRLSSLREPAMFVCLCRREWGRASGDDPWGGFRATPEIGVVHADSLIFYG</sequence>
<reference evidence="1 2" key="1">
    <citation type="journal article" date="2019" name="Commun. Biol.">
        <title>The bagworm genome reveals a unique fibroin gene that provides high tensile strength.</title>
        <authorList>
            <person name="Kono N."/>
            <person name="Nakamura H."/>
            <person name="Ohtoshi R."/>
            <person name="Tomita M."/>
            <person name="Numata K."/>
            <person name="Arakawa K."/>
        </authorList>
    </citation>
    <scope>NUCLEOTIDE SEQUENCE [LARGE SCALE GENOMIC DNA]</scope>
</reference>
<accession>A0A4C1ZG18</accession>
<evidence type="ECO:0000313" key="1">
    <source>
        <dbReference type="EMBL" id="GBP87751.1"/>
    </source>
</evidence>
<proteinExistence type="predicted"/>
<comment type="caution">
    <text evidence="1">The sequence shown here is derived from an EMBL/GenBank/DDBJ whole genome shotgun (WGS) entry which is preliminary data.</text>
</comment>
<dbReference type="OrthoDB" id="425681at2759"/>
<dbReference type="Proteomes" id="UP000299102">
    <property type="component" value="Unassembled WGS sequence"/>
</dbReference>
<dbReference type="AlphaFoldDB" id="A0A4C1ZG18"/>
<name>A0A4C1ZG18_EUMVA</name>
<organism evidence="1 2">
    <name type="scientific">Eumeta variegata</name>
    <name type="common">Bagworm moth</name>
    <name type="synonym">Eumeta japonica</name>
    <dbReference type="NCBI Taxonomy" id="151549"/>
    <lineage>
        <taxon>Eukaryota</taxon>
        <taxon>Metazoa</taxon>
        <taxon>Ecdysozoa</taxon>
        <taxon>Arthropoda</taxon>
        <taxon>Hexapoda</taxon>
        <taxon>Insecta</taxon>
        <taxon>Pterygota</taxon>
        <taxon>Neoptera</taxon>
        <taxon>Endopterygota</taxon>
        <taxon>Lepidoptera</taxon>
        <taxon>Glossata</taxon>
        <taxon>Ditrysia</taxon>
        <taxon>Tineoidea</taxon>
        <taxon>Psychidae</taxon>
        <taxon>Oiketicinae</taxon>
        <taxon>Eumeta</taxon>
    </lineage>
</organism>
<dbReference type="EMBL" id="BGZK01001881">
    <property type="protein sequence ID" value="GBP87751.1"/>
    <property type="molecule type" value="Genomic_DNA"/>
</dbReference>
<gene>
    <name evidence="1" type="ORF">EVAR_61939_1</name>
</gene>
<keyword evidence="2" id="KW-1185">Reference proteome</keyword>